<organism evidence="2 3">
    <name type="scientific">Actinidia rufa</name>
    <dbReference type="NCBI Taxonomy" id="165716"/>
    <lineage>
        <taxon>Eukaryota</taxon>
        <taxon>Viridiplantae</taxon>
        <taxon>Streptophyta</taxon>
        <taxon>Embryophyta</taxon>
        <taxon>Tracheophyta</taxon>
        <taxon>Spermatophyta</taxon>
        <taxon>Magnoliopsida</taxon>
        <taxon>eudicotyledons</taxon>
        <taxon>Gunneridae</taxon>
        <taxon>Pentapetalae</taxon>
        <taxon>asterids</taxon>
        <taxon>Ericales</taxon>
        <taxon>Actinidiaceae</taxon>
        <taxon>Actinidia</taxon>
    </lineage>
</organism>
<dbReference type="AlphaFoldDB" id="A0A7J0DUB0"/>
<evidence type="ECO:0000313" key="3">
    <source>
        <dbReference type="Proteomes" id="UP000585474"/>
    </source>
</evidence>
<sequence length="749" mass="82098">MQVLVPPHLFDLHDFEFGEEVFPHRQVSSHLDPTSYNLVDNQFRVTKNVKFGDLQLAGGPKSRNEGLALGFVVCRREVQSEALFKDRPLWAFQNYSSSWPLTVSGSVYEYFPGRGRIDLRCSGQDSDDTAFGLSSLLCVDARQPSSGLTARGENSAIKSAWTCPYESIQCRCHPSQSGVECYVQFVFDKIGIYPGHLVGSPCEDLDIGLKELDELGSLLFLQVRTRLPTLLRPAVLPAWLPSWRSWRGNIVLSPPNPREVSLRLRGQSRPTIALYGEGMSTATNSVTSSWVPARTLRVTDPKGHQRIDRENLVHLPQYSDLSPDPIFKIGGTQPPDHVNNSKGQSSSSSTVCSSSSLSSRQSNLEFGLVSASSAWVFSSSMNSFRLVPSGVLSHGIGFPIVGFVLDPAEEFVDWFFEDHVDPLPRPAFKIDGIVPSLLEESLAPGIGPRTASLHSLGAARATETARTLSPMTVPLRPSSLVSKSSFLFHLALSVSRRSSSVLVLSGVLFRLLVATVLLSVWLYTLTPTVNHQLCQFGELPLQALDGYVLTIYSSREQPTWVLPRGGLGHPLCILYWIAHTSMRTTTFPFVFQPNARLDVLAVPSLDRLWLGTYRYAPTVVSAFYHASHLLSPDIPWKSRQLSSFVQVSNTVIISSSLTSGTSDITKALVQTVPLFATASSSGAEGLRARRSRQLGGDHCPSKDGVPSNVNRTPAQGQPSLLTSNSPSEFPTLVRPGDVIVYFVPLQPLK</sequence>
<feature type="compositionally biased region" description="Low complexity" evidence="1">
    <location>
        <begin position="341"/>
        <end position="354"/>
    </location>
</feature>
<gene>
    <name evidence="2" type="ORF">Acr_00g0079960</name>
</gene>
<protein>
    <submittedName>
        <fullName evidence="2">Uncharacterized protein</fullName>
    </submittedName>
</protein>
<feature type="compositionally biased region" description="Polar residues" evidence="1">
    <location>
        <begin position="707"/>
        <end position="728"/>
    </location>
</feature>
<accession>A0A7J0DUB0</accession>
<keyword evidence="3" id="KW-1185">Reference proteome</keyword>
<feature type="region of interest" description="Disordered" evidence="1">
    <location>
        <begin position="686"/>
        <end position="728"/>
    </location>
</feature>
<name>A0A7J0DUB0_9ERIC</name>
<dbReference type="Proteomes" id="UP000585474">
    <property type="component" value="Unassembled WGS sequence"/>
</dbReference>
<comment type="caution">
    <text evidence="2">The sequence shown here is derived from an EMBL/GenBank/DDBJ whole genome shotgun (WGS) entry which is preliminary data.</text>
</comment>
<proteinExistence type="predicted"/>
<reference evidence="3" key="1">
    <citation type="submission" date="2019-07" db="EMBL/GenBank/DDBJ databases">
        <title>De Novo Assembly of kiwifruit Actinidia rufa.</title>
        <authorList>
            <person name="Sugita-Konishi S."/>
            <person name="Sato K."/>
            <person name="Mori E."/>
            <person name="Abe Y."/>
            <person name="Kisaki G."/>
            <person name="Hamano K."/>
            <person name="Suezawa K."/>
            <person name="Otani M."/>
            <person name="Fukuda T."/>
            <person name="Manabe T."/>
            <person name="Gomi K."/>
            <person name="Tabuchi M."/>
            <person name="Akimitsu K."/>
            <person name="Kataoka I."/>
        </authorList>
    </citation>
    <scope>NUCLEOTIDE SEQUENCE [LARGE SCALE GENOMIC DNA]</scope>
    <source>
        <strain evidence="3">cv. Fuchu</strain>
    </source>
</reference>
<evidence type="ECO:0000313" key="2">
    <source>
        <dbReference type="EMBL" id="GFS42457.1"/>
    </source>
</evidence>
<dbReference type="EMBL" id="BJWL01000399">
    <property type="protein sequence ID" value="GFS42457.1"/>
    <property type="molecule type" value="Genomic_DNA"/>
</dbReference>
<feature type="region of interest" description="Disordered" evidence="1">
    <location>
        <begin position="329"/>
        <end position="354"/>
    </location>
</feature>
<evidence type="ECO:0000256" key="1">
    <source>
        <dbReference type="SAM" id="MobiDB-lite"/>
    </source>
</evidence>